<organism evidence="11 12">
    <name type="scientific">Deinandra increscens subsp. villosa</name>
    <dbReference type="NCBI Taxonomy" id="3103831"/>
    <lineage>
        <taxon>Eukaryota</taxon>
        <taxon>Viridiplantae</taxon>
        <taxon>Streptophyta</taxon>
        <taxon>Embryophyta</taxon>
        <taxon>Tracheophyta</taxon>
        <taxon>Spermatophyta</taxon>
        <taxon>Magnoliopsida</taxon>
        <taxon>eudicotyledons</taxon>
        <taxon>Gunneridae</taxon>
        <taxon>Pentapetalae</taxon>
        <taxon>asterids</taxon>
        <taxon>campanulids</taxon>
        <taxon>Asterales</taxon>
        <taxon>Asteraceae</taxon>
        <taxon>Asteroideae</taxon>
        <taxon>Heliantheae alliance</taxon>
        <taxon>Madieae</taxon>
        <taxon>Madiinae</taxon>
        <taxon>Deinandra</taxon>
    </lineage>
</organism>
<dbReference type="GO" id="GO:0098552">
    <property type="term" value="C:side of membrane"/>
    <property type="evidence" value="ECO:0007669"/>
    <property type="project" value="UniProtKB-KW"/>
</dbReference>
<evidence type="ECO:0000256" key="7">
    <source>
        <dbReference type="ARBA" id="ARBA00023180"/>
    </source>
</evidence>
<keyword evidence="7" id="KW-0325">Glycoprotein</keyword>
<keyword evidence="5" id="KW-0472">Membrane</keyword>
<accession>A0AAP0CME0</accession>
<dbReference type="SMART" id="SM00768">
    <property type="entry name" value="X8"/>
    <property type="match status" value="1"/>
</dbReference>
<dbReference type="AlphaFoldDB" id="A0AAP0CME0"/>
<comment type="subcellular location">
    <subcellularLocation>
        <location evidence="1">Cell membrane</location>
        <topology evidence="1">Lipid-anchor</topology>
        <topology evidence="1">GPI-anchor</topology>
    </subcellularLocation>
</comment>
<protein>
    <recommendedName>
        <fullName evidence="10">X8 domain-containing protein</fullName>
    </recommendedName>
</protein>
<dbReference type="FunFam" id="1.20.58.1040:FF:000001">
    <property type="entry name" value="Glucan endo-1,3-beta-glucosidase 4"/>
    <property type="match status" value="1"/>
</dbReference>
<evidence type="ECO:0000256" key="2">
    <source>
        <dbReference type="ARBA" id="ARBA00022475"/>
    </source>
</evidence>
<dbReference type="InterPro" id="IPR012946">
    <property type="entry name" value="X8"/>
</dbReference>
<dbReference type="InterPro" id="IPR044788">
    <property type="entry name" value="X8_dom_prot"/>
</dbReference>
<dbReference type="PANTHER" id="PTHR31044:SF36">
    <property type="entry name" value="CARBOHYDRATE-BINDING X8 DOMAIN SUPERFAMILY PROTEIN"/>
    <property type="match status" value="1"/>
</dbReference>
<feature type="signal peptide" evidence="9">
    <location>
        <begin position="1"/>
        <end position="21"/>
    </location>
</feature>
<dbReference type="GO" id="GO:0005886">
    <property type="term" value="C:plasma membrane"/>
    <property type="evidence" value="ECO:0007669"/>
    <property type="project" value="UniProtKB-SubCell"/>
</dbReference>
<dbReference type="Gene3D" id="1.20.58.1040">
    <property type="match status" value="1"/>
</dbReference>
<keyword evidence="6" id="KW-1015">Disulfide bond</keyword>
<dbReference type="EMBL" id="JBCNJP010000025">
    <property type="protein sequence ID" value="KAK9055988.1"/>
    <property type="molecule type" value="Genomic_DNA"/>
</dbReference>
<evidence type="ECO:0000256" key="6">
    <source>
        <dbReference type="ARBA" id="ARBA00023157"/>
    </source>
</evidence>
<keyword evidence="2" id="KW-1003">Cell membrane</keyword>
<keyword evidence="8" id="KW-0449">Lipoprotein</keyword>
<dbReference type="PANTHER" id="PTHR31044">
    <property type="entry name" value="BETA-1,3 GLUCANASE"/>
    <property type="match status" value="1"/>
</dbReference>
<evidence type="ECO:0000256" key="1">
    <source>
        <dbReference type="ARBA" id="ARBA00004609"/>
    </source>
</evidence>
<evidence type="ECO:0000313" key="11">
    <source>
        <dbReference type="EMBL" id="KAK9055988.1"/>
    </source>
</evidence>
<evidence type="ECO:0000256" key="3">
    <source>
        <dbReference type="ARBA" id="ARBA00022622"/>
    </source>
</evidence>
<proteinExistence type="predicted"/>
<sequence>MSFTLQTFLALSSLYVVVVGAIGVEQKEDGSLLSPPEGNMTFLGGSNWCVASAGATQYDLQIALDWACGLGMTDCNQIRPGGPCFQPDTLFSHASFAFNSYYQQNGNSDVACKFGGAATLTKVDPSYGDCKYAASEPSKSKVATIWKLNWWESGGILLLLYMGS</sequence>
<comment type="caution">
    <text evidence="11">The sequence shown here is derived from an EMBL/GenBank/DDBJ whole genome shotgun (WGS) entry which is preliminary data.</text>
</comment>
<evidence type="ECO:0000256" key="4">
    <source>
        <dbReference type="ARBA" id="ARBA00022729"/>
    </source>
</evidence>
<evidence type="ECO:0000313" key="12">
    <source>
        <dbReference type="Proteomes" id="UP001408789"/>
    </source>
</evidence>
<reference evidence="11 12" key="1">
    <citation type="submission" date="2024-04" db="EMBL/GenBank/DDBJ databases">
        <title>The reference genome of an endangered Asteraceae, Deinandra increscens subsp. villosa, native to the Central Coast of California.</title>
        <authorList>
            <person name="Guilliams M."/>
            <person name="Hasenstab-Lehman K."/>
            <person name="Meyer R."/>
            <person name="Mcevoy S."/>
        </authorList>
    </citation>
    <scope>NUCLEOTIDE SEQUENCE [LARGE SCALE GENOMIC DNA]</scope>
    <source>
        <tissue evidence="11">Leaf</tissue>
    </source>
</reference>
<evidence type="ECO:0000256" key="5">
    <source>
        <dbReference type="ARBA" id="ARBA00023136"/>
    </source>
</evidence>
<feature type="chain" id="PRO_5042967095" description="X8 domain-containing protein" evidence="9">
    <location>
        <begin position="22"/>
        <end position="164"/>
    </location>
</feature>
<feature type="domain" description="X8" evidence="10">
    <location>
        <begin position="47"/>
        <end position="132"/>
    </location>
</feature>
<keyword evidence="4 9" id="KW-0732">Signal</keyword>
<dbReference type="GO" id="GO:0009506">
    <property type="term" value="C:plasmodesma"/>
    <property type="evidence" value="ECO:0007669"/>
    <property type="project" value="UniProtKB-ARBA"/>
</dbReference>
<keyword evidence="12" id="KW-1185">Reference proteome</keyword>
<name>A0AAP0CME0_9ASTR</name>
<evidence type="ECO:0000256" key="9">
    <source>
        <dbReference type="SAM" id="SignalP"/>
    </source>
</evidence>
<dbReference type="Proteomes" id="UP001408789">
    <property type="component" value="Unassembled WGS sequence"/>
</dbReference>
<gene>
    <name evidence="11" type="ORF">SSX86_027075</name>
</gene>
<evidence type="ECO:0000259" key="10">
    <source>
        <dbReference type="SMART" id="SM00768"/>
    </source>
</evidence>
<dbReference type="Pfam" id="PF07983">
    <property type="entry name" value="X8"/>
    <property type="match status" value="1"/>
</dbReference>
<evidence type="ECO:0000256" key="8">
    <source>
        <dbReference type="ARBA" id="ARBA00023288"/>
    </source>
</evidence>
<keyword evidence="3" id="KW-0336">GPI-anchor</keyword>